<evidence type="ECO:0000313" key="1">
    <source>
        <dbReference type="EMBL" id="AIF09273.1"/>
    </source>
</evidence>
<sequence length="79" mass="8704">MSEVDRSEAKARLDSLFTESKQNNEGAGIPEIVEAVLGDDADEEIVELVLMAMEDSGTISSEEILDGILRLHEWRLGQT</sequence>
<name>A0A075H5Q3_9EURY</name>
<proteinExistence type="predicted"/>
<dbReference type="AlphaFoldDB" id="A0A075H5Q3"/>
<accession>A0A075H5Q3</accession>
<dbReference type="EMBL" id="KF900857">
    <property type="protein sequence ID" value="AIF09273.1"/>
    <property type="molecule type" value="Genomic_DNA"/>
</dbReference>
<protein>
    <submittedName>
        <fullName evidence="1">Uncharacterized protein</fullName>
    </submittedName>
</protein>
<organism evidence="1">
    <name type="scientific">uncultured marine group II/III euryarchaeote KM3_35_G08</name>
    <dbReference type="NCBI Taxonomy" id="1456438"/>
    <lineage>
        <taxon>Archaea</taxon>
        <taxon>Methanobacteriati</taxon>
        <taxon>Methanobacteriota</taxon>
        <taxon>environmental samples</taxon>
    </lineage>
</organism>
<reference evidence="1" key="1">
    <citation type="journal article" date="2014" name="Genome Biol. Evol.">
        <title>Pangenome evidence for extensive interdomain horizontal transfer affecting lineage core and shell genes in uncultured planktonic thaumarchaeota and euryarchaeota.</title>
        <authorList>
            <person name="Deschamps P."/>
            <person name="Zivanovic Y."/>
            <person name="Moreira D."/>
            <person name="Rodriguez-Valera F."/>
            <person name="Lopez-Garcia P."/>
        </authorList>
    </citation>
    <scope>NUCLEOTIDE SEQUENCE</scope>
</reference>